<keyword evidence="1" id="KW-0732">Signal</keyword>
<sequence length="595" mass="61619">MFKFKFSYVMLAAALSSSFVYADPTTYTHSSGTKVIDIEKPNAAGVSHNMYRDFNVDSKGLILNNSANDLKHDSLGNIAKNNNLTDGSASVILNEVISNKSSALNGFIEVAGQKADVIIANPNGISCSGCSFINTNNAVLTTGKVNLTDSGEISSYTVTGGKLTIGQNGMDATNSYAALLADAITISGTVNAANATVGAGNFTFDNKTGAMTSAGKSATVMQTLFPEYSVDISNLGGIKANSISMVGNNLGFGVRNKGTIVANTTLAMTSNGSLTNEGSIASNGLITQIVSAGNLKNTENISTTNTTLLNSLSSLINSGTVSSTRQLLVNASGNIENTGTLKASTALSVATNGNLTTTYGSNLLSDNQLVVAALGNIDNGGSTRGNNTRVIFGGDTLKVTGNIYGYDTLLVQASKNGNMTSGEITNSGTMSGKNVIIQTNGTLAINAGHLLASESLTTYSYWLNNAKGNIRGDDAMINLNNTVTNNTGHIIGNTLNITTKLDLLNEGLIQSLGDLNINTQGHGSIINRSVISAAGTMTLNATKVINGGYGCGWFNLKMCGTGSLSANKLILNSTHNYANNMGGNQYFKVTEVNTK</sequence>
<name>A0A318FYW1_KLEOX</name>
<dbReference type="SMART" id="SM00912">
    <property type="entry name" value="Haemagg_act"/>
    <property type="match status" value="1"/>
</dbReference>
<evidence type="ECO:0000313" key="3">
    <source>
        <dbReference type="EMBL" id="PXW47192.1"/>
    </source>
</evidence>
<feature type="chain" id="PRO_5016285728" evidence="1">
    <location>
        <begin position="23"/>
        <end position="595"/>
    </location>
</feature>
<dbReference type="AlphaFoldDB" id="A0A318FYW1"/>
<dbReference type="EMBL" id="QJJG01000004">
    <property type="protein sequence ID" value="PXW47192.1"/>
    <property type="molecule type" value="Genomic_DNA"/>
</dbReference>
<protein>
    <submittedName>
        <fullName evidence="3">Filamentous hemagglutinin family protein</fullName>
    </submittedName>
</protein>
<dbReference type="NCBIfam" id="TIGR01901">
    <property type="entry name" value="adhes_NPXG"/>
    <property type="match status" value="1"/>
</dbReference>
<proteinExistence type="predicted"/>
<comment type="caution">
    <text evidence="3">The sequence shown here is derived from an EMBL/GenBank/DDBJ whole genome shotgun (WGS) entry which is preliminary data.</text>
</comment>
<dbReference type="Pfam" id="PF05860">
    <property type="entry name" value="TPS"/>
    <property type="match status" value="1"/>
</dbReference>
<feature type="domain" description="Filamentous haemagglutinin FhaB/tRNA nuclease CdiA-like TPS" evidence="2">
    <location>
        <begin position="30"/>
        <end position="150"/>
    </location>
</feature>
<evidence type="ECO:0000256" key="1">
    <source>
        <dbReference type="SAM" id="SignalP"/>
    </source>
</evidence>
<dbReference type="Proteomes" id="UP000247485">
    <property type="component" value="Unassembled WGS sequence"/>
</dbReference>
<feature type="signal peptide" evidence="1">
    <location>
        <begin position="1"/>
        <end position="22"/>
    </location>
</feature>
<dbReference type="Gene3D" id="2.160.20.10">
    <property type="entry name" value="Single-stranded right-handed beta-helix, Pectin lyase-like"/>
    <property type="match status" value="1"/>
</dbReference>
<dbReference type="InterPro" id="IPR012334">
    <property type="entry name" value="Pectin_lyas_fold"/>
</dbReference>
<dbReference type="InterPro" id="IPR011050">
    <property type="entry name" value="Pectin_lyase_fold/virulence"/>
</dbReference>
<evidence type="ECO:0000259" key="2">
    <source>
        <dbReference type="SMART" id="SM00912"/>
    </source>
</evidence>
<accession>A0A318FYW1</accession>
<dbReference type="RefSeq" id="WP_110273340.1">
    <property type="nucleotide sequence ID" value="NZ_QJJG01000004.1"/>
</dbReference>
<gene>
    <name evidence="3" type="ORF">DET57_104253</name>
</gene>
<reference evidence="3 4" key="1">
    <citation type="submission" date="2018-05" db="EMBL/GenBank/DDBJ databases">
        <title>Freshwater and sediment microbial communities from various areas in North America, analyzing microbe dynamics in response to fracking.</title>
        <authorList>
            <person name="Lamendella R."/>
        </authorList>
    </citation>
    <scope>NUCLEOTIDE SEQUENCE [LARGE SCALE GENOMIC DNA]</scope>
    <source>
        <strain evidence="3 4">67</strain>
    </source>
</reference>
<dbReference type="SUPFAM" id="SSF51126">
    <property type="entry name" value="Pectin lyase-like"/>
    <property type="match status" value="1"/>
</dbReference>
<evidence type="ECO:0000313" key="4">
    <source>
        <dbReference type="Proteomes" id="UP000247485"/>
    </source>
</evidence>
<dbReference type="InterPro" id="IPR008638">
    <property type="entry name" value="FhaB/CdiA-like_TPS"/>
</dbReference>
<organism evidence="3 4">
    <name type="scientific">Klebsiella oxytoca</name>
    <dbReference type="NCBI Taxonomy" id="571"/>
    <lineage>
        <taxon>Bacteria</taxon>
        <taxon>Pseudomonadati</taxon>
        <taxon>Pseudomonadota</taxon>
        <taxon>Gammaproteobacteria</taxon>
        <taxon>Enterobacterales</taxon>
        <taxon>Enterobacteriaceae</taxon>
        <taxon>Klebsiella/Raoultella group</taxon>
        <taxon>Klebsiella</taxon>
    </lineage>
</organism>